<feature type="compositionally biased region" description="Acidic residues" evidence="1">
    <location>
        <begin position="1271"/>
        <end position="1306"/>
    </location>
</feature>
<proteinExistence type="predicted"/>
<feature type="region of interest" description="Disordered" evidence="1">
    <location>
        <begin position="29"/>
        <end position="74"/>
    </location>
</feature>
<name>A0A4S8KL20_DENBC</name>
<feature type="compositionally biased region" description="Basic and acidic residues" evidence="1">
    <location>
        <begin position="44"/>
        <end position="59"/>
    </location>
</feature>
<protein>
    <recommendedName>
        <fullName evidence="2">C2H2-type domain-containing protein</fullName>
    </recommendedName>
</protein>
<feature type="domain" description="C2H2-type" evidence="2">
    <location>
        <begin position="8"/>
        <end position="28"/>
    </location>
</feature>
<dbReference type="Pfam" id="PF18759">
    <property type="entry name" value="Plavaka"/>
    <property type="match status" value="1"/>
</dbReference>
<evidence type="ECO:0000259" key="2">
    <source>
        <dbReference type="PROSITE" id="PS00028"/>
    </source>
</evidence>
<feature type="region of interest" description="Disordered" evidence="1">
    <location>
        <begin position="328"/>
        <end position="348"/>
    </location>
</feature>
<dbReference type="PROSITE" id="PS00028">
    <property type="entry name" value="ZINC_FINGER_C2H2_1"/>
    <property type="match status" value="1"/>
</dbReference>
<feature type="compositionally biased region" description="Acidic residues" evidence="1">
    <location>
        <begin position="1249"/>
        <end position="1264"/>
    </location>
</feature>
<dbReference type="InterPro" id="IPR041078">
    <property type="entry name" value="Plavaka"/>
</dbReference>
<dbReference type="InterPro" id="IPR013087">
    <property type="entry name" value="Znf_C2H2_type"/>
</dbReference>
<dbReference type="EMBL" id="ML181040">
    <property type="protein sequence ID" value="THU76256.1"/>
    <property type="molecule type" value="Genomic_DNA"/>
</dbReference>
<feature type="region of interest" description="Disordered" evidence="1">
    <location>
        <begin position="101"/>
        <end position="123"/>
    </location>
</feature>
<dbReference type="OrthoDB" id="2687259at2759"/>
<sequence length="1318" mass="151484">MFKTIPSCHPCSKEFKTVHARNIHLSRHCPYRNQLQPKKRAKFTHPDDGESDQDARWDNGDDMESAMNAGHGSGMDTEDMDIGADEAGEFEGFAHANTQFDSMEPDQEPEPEHVSKRKRKLPARYEDKVVSNRSALVKSMRLRRVNTLENTTNPTSMTLDLNFQNLVGHDDTPAPLLNEHIENDIDNAPYTFYYQTEPDEFGVFKVFESSIPTVDPDENIGVNDVADAPTFVSNLGVDEPARSYSNCFGVHLDDNDKNEGKSDEGWAPFLNKSIFRLMDWFYRFPKNSLTALDSLVRDVILHRDFKQSDFIGFRAKAEVKKLDKYLGQDGDFEEGEDPNPPPDASPLHDGWYRTSITIPLPHARSKAASEKDAPTLNIDGVYYRKPLEVIKDALQDPSSASFHLQCHKLLWTRSDDEPIQRLYSEVYTSDRMLEMEREVRSGPTLPGPQVETVVLPIKLYSDSTVLSIIGNISLWPIYMFFGSLSKYVSLKPSAFGESHIAYIPSLPKTIKNAYKNIYGVSPTADVLSHLKRELMQAVWNVLLNDPDLIEAFVDGLILACLDGITRRFMIRWFTYSSDYPEKCLLICMCFLGEHLCYSCLVKKHMVIQLGLKRDMQRRVNLPRADSENLRKRVKNARKHIYVKGRAVRSDHVKEALGDGSWTAIVSAFSNVFFEYGFDYIKMFTVDLLHEIEIGTWKAIFVHFLRILFAIDRIQVDELDNRYRQVPPFGRETIRRINDNVSELKRKTARDFEDFLQVALACFEDLLPEPHNGIIMDLIWDLATWHAYAKLRLHSDSTVESFRQVTRVFGDSLRKFVRKTCAEFDTTELEKEREKRVRCTKRKNGLDTSTDPESELHQKRAFNPNTLKFHAMGHYPDAVVYFGTTDVYSTQPGEHAHIRSKRLWERTGKNRKFVGQLARQERRHQFMQKRSIKCGRSRPLRQNFTTNTEDSEPLPSCDPSLPYQMASGQRFYEEIPTLLASTKGDPAMNDFLFKLKNHCLQRVLNTELDTEFSDEDRRNLTFVSNLLYIHKYLRINYTTYDLRREQDSINPRTQPDVLLLAEDGEETGHPYWYARVISLFHVRVRHLGARSWNTSEQRMEIAWVRWYQLDDTIQSGWKAKRYHGLQFVPAESPDAFGFINPSQIIRAIHILPAFAYGTTSDYLPADSVARVYQSFENGKYNVEQEDWVYYYVNVFADRDIFMRFRGGGVGHVSTLEHTCVFETDAGVDEQSLPVYDKDGNVIEAEGASDSSDEEEAVEEEEEEEGSGNNDPNSDDNSDISSDEYLDGDEEEEDLDLGPEDGEVDDIDQLGLESLGYGNY</sequence>
<dbReference type="Proteomes" id="UP000297245">
    <property type="component" value="Unassembled WGS sequence"/>
</dbReference>
<reference evidence="3 4" key="1">
    <citation type="journal article" date="2019" name="Nat. Ecol. Evol.">
        <title>Megaphylogeny resolves global patterns of mushroom evolution.</title>
        <authorList>
            <person name="Varga T."/>
            <person name="Krizsan K."/>
            <person name="Foldi C."/>
            <person name="Dima B."/>
            <person name="Sanchez-Garcia M."/>
            <person name="Sanchez-Ramirez S."/>
            <person name="Szollosi G.J."/>
            <person name="Szarkandi J.G."/>
            <person name="Papp V."/>
            <person name="Albert L."/>
            <person name="Andreopoulos W."/>
            <person name="Angelini C."/>
            <person name="Antonin V."/>
            <person name="Barry K.W."/>
            <person name="Bougher N.L."/>
            <person name="Buchanan P."/>
            <person name="Buyck B."/>
            <person name="Bense V."/>
            <person name="Catcheside P."/>
            <person name="Chovatia M."/>
            <person name="Cooper J."/>
            <person name="Damon W."/>
            <person name="Desjardin D."/>
            <person name="Finy P."/>
            <person name="Geml J."/>
            <person name="Haridas S."/>
            <person name="Hughes K."/>
            <person name="Justo A."/>
            <person name="Karasinski D."/>
            <person name="Kautmanova I."/>
            <person name="Kiss B."/>
            <person name="Kocsube S."/>
            <person name="Kotiranta H."/>
            <person name="LaButti K.M."/>
            <person name="Lechner B.E."/>
            <person name="Liimatainen K."/>
            <person name="Lipzen A."/>
            <person name="Lukacs Z."/>
            <person name="Mihaltcheva S."/>
            <person name="Morgado L.N."/>
            <person name="Niskanen T."/>
            <person name="Noordeloos M.E."/>
            <person name="Ohm R.A."/>
            <person name="Ortiz-Santana B."/>
            <person name="Ovrebo C."/>
            <person name="Racz N."/>
            <person name="Riley R."/>
            <person name="Savchenko A."/>
            <person name="Shiryaev A."/>
            <person name="Soop K."/>
            <person name="Spirin V."/>
            <person name="Szebenyi C."/>
            <person name="Tomsovsky M."/>
            <person name="Tulloss R.E."/>
            <person name="Uehling J."/>
            <person name="Grigoriev I.V."/>
            <person name="Vagvolgyi C."/>
            <person name="Papp T."/>
            <person name="Martin F.M."/>
            <person name="Miettinen O."/>
            <person name="Hibbett D.S."/>
            <person name="Nagy L.G."/>
        </authorList>
    </citation>
    <scope>NUCLEOTIDE SEQUENCE [LARGE SCALE GENOMIC DNA]</scope>
    <source>
        <strain evidence="3 4">CBS 962.96</strain>
    </source>
</reference>
<accession>A0A4S8KL20</accession>
<evidence type="ECO:0000256" key="1">
    <source>
        <dbReference type="SAM" id="MobiDB-lite"/>
    </source>
</evidence>
<keyword evidence="4" id="KW-1185">Reference proteome</keyword>
<gene>
    <name evidence="3" type="ORF">K435DRAFT_974495</name>
</gene>
<feature type="region of interest" description="Disordered" evidence="1">
    <location>
        <begin position="1243"/>
        <end position="1318"/>
    </location>
</feature>
<organism evidence="3 4">
    <name type="scientific">Dendrothele bispora (strain CBS 962.96)</name>
    <dbReference type="NCBI Taxonomy" id="1314807"/>
    <lineage>
        <taxon>Eukaryota</taxon>
        <taxon>Fungi</taxon>
        <taxon>Dikarya</taxon>
        <taxon>Basidiomycota</taxon>
        <taxon>Agaricomycotina</taxon>
        <taxon>Agaricomycetes</taxon>
        <taxon>Agaricomycetidae</taxon>
        <taxon>Agaricales</taxon>
        <taxon>Agaricales incertae sedis</taxon>
        <taxon>Dendrothele</taxon>
    </lineage>
</organism>
<evidence type="ECO:0000313" key="4">
    <source>
        <dbReference type="Proteomes" id="UP000297245"/>
    </source>
</evidence>
<evidence type="ECO:0000313" key="3">
    <source>
        <dbReference type="EMBL" id="THU76256.1"/>
    </source>
</evidence>